<comment type="caution">
    <text evidence="3">The sequence shown here is derived from an EMBL/GenBank/DDBJ whole genome shotgun (WGS) entry which is preliminary data.</text>
</comment>
<dbReference type="PANTHER" id="PTHR38848">
    <property type="entry name" value="G-PROTEIN COUPLED RECEPTORS FAMILY 3 PROFILE DOMAIN-CONTAINING PROTEIN"/>
    <property type="match status" value="1"/>
</dbReference>
<protein>
    <submittedName>
        <fullName evidence="3">Uncharacterized protein</fullName>
    </submittedName>
</protein>
<dbReference type="EMBL" id="LFRF01000002">
    <property type="protein sequence ID" value="KND94298.1"/>
    <property type="molecule type" value="Genomic_DNA"/>
</dbReference>
<feature type="transmembrane region" description="Helical" evidence="2">
    <location>
        <begin position="20"/>
        <end position="41"/>
    </location>
</feature>
<feature type="transmembrane region" description="Helical" evidence="2">
    <location>
        <begin position="53"/>
        <end position="73"/>
    </location>
</feature>
<evidence type="ECO:0000256" key="2">
    <source>
        <dbReference type="SAM" id="Phobius"/>
    </source>
</evidence>
<evidence type="ECO:0000313" key="3">
    <source>
        <dbReference type="EMBL" id="KND94298.1"/>
    </source>
</evidence>
<feature type="compositionally biased region" description="Basic and acidic residues" evidence="1">
    <location>
        <begin position="407"/>
        <end position="418"/>
    </location>
</feature>
<feature type="transmembrane region" description="Helical" evidence="2">
    <location>
        <begin position="131"/>
        <end position="152"/>
    </location>
</feature>
<sequence length="418" mass="44846">MAPTDPPISTRRGGPSVPLPGQVTSMVLSLAATTVLTLFLTQRILAIRAWSRLPLVVWLVFAIYTDSYLFVFATAMLQHSFGVNSNLGTCDSAILLCLACYVTTKFIYLFLVEKAHIIRGTPKRRVRSKLYLFNSFGMLGMYIVVVLLNFIFRTAKMNNGACIIGMRSLALIPLISFDTVVNVYLTILFLIPLRKLYSFRDMPRNPANIRLRTIAFRTFCGAVCTLLSSIANLSVLMALNGEPGSDKQLGSRQLIVLFSAVVIQWVTSKDNAGTSSTTSSRGAIVRRDAMGPGSIRGATPCDFHSTPPPSTAADISLVSTARSSPYRDYATDGPGTDPRHPSSVVVTTTIRHESQRGGQVFSLADLGAGASGPGPGAGLASSRAGCGFLEPKGSSSPQTSITGGPHQDVKYDSQHSPC</sequence>
<evidence type="ECO:0000313" key="4">
    <source>
        <dbReference type="Proteomes" id="UP000036947"/>
    </source>
</evidence>
<keyword evidence="2" id="KW-1133">Transmembrane helix</keyword>
<feature type="transmembrane region" description="Helical" evidence="2">
    <location>
        <begin position="93"/>
        <end position="111"/>
    </location>
</feature>
<dbReference type="Proteomes" id="UP000036947">
    <property type="component" value="Unassembled WGS sequence"/>
</dbReference>
<gene>
    <name evidence="3" type="ORF">TOPH_01014</name>
</gene>
<keyword evidence="4" id="KW-1185">Reference proteome</keyword>
<feature type="transmembrane region" description="Helical" evidence="2">
    <location>
        <begin position="214"/>
        <end position="237"/>
    </location>
</feature>
<keyword evidence="2" id="KW-0812">Transmembrane</keyword>
<name>A0A0L0NJT1_TOLOC</name>
<reference evidence="3 4" key="1">
    <citation type="journal article" date="2015" name="BMC Genomics">
        <title>The genome of the truffle-parasite Tolypocladium ophioglossoides and the evolution of antifungal peptaibiotics.</title>
        <authorList>
            <person name="Quandt C.A."/>
            <person name="Bushley K.E."/>
            <person name="Spatafora J.W."/>
        </authorList>
    </citation>
    <scope>NUCLEOTIDE SEQUENCE [LARGE SCALE GENOMIC DNA]</scope>
    <source>
        <strain evidence="3 4">CBS 100239</strain>
    </source>
</reference>
<accession>A0A0L0NJT1</accession>
<keyword evidence="2" id="KW-0472">Membrane</keyword>
<evidence type="ECO:0000256" key="1">
    <source>
        <dbReference type="SAM" id="MobiDB-lite"/>
    </source>
</evidence>
<dbReference type="PANTHER" id="PTHR38848:SF3">
    <property type="entry name" value="G-PROTEIN COUPLED RECEPTORS FAMILY 3 PROFILE DOMAIN-CONTAINING PROTEIN"/>
    <property type="match status" value="1"/>
</dbReference>
<feature type="region of interest" description="Disordered" evidence="1">
    <location>
        <begin position="372"/>
        <end position="418"/>
    </location>
</feature>
<feature type="transmembrane region" description="Helical" evidence="2">
    <location>
        <begin position="172"/>
        <end position="193"/>
    </location>
</feature>
<organism evidence="3 4">
    <name type="scientific">Tolypocladium ophioglossoides (strain CBS 100239)</name>
    <name type="common">Snaketongue truffleclub</name>
    <name type="synonym">Elaphocordyceps ophioglossoides</name>
    <dbReference type="NCBI Taxonomy" id="1163406"/>
    <lineage>
        <taxon>Eukaryota</taxon>
        <taxon>Fungi</taxon>
        <taxon>Dikarya</taxon>
        <taxon>Ascomycota</taxon>
        <taxon>Pezizomycotina</taxon>
        <taxon>Sordariomycetes</taxon>
        <taxon>Hypocreomycetidae</taxon>
        <taxon>Hypocreales</taxon>
        <taxon>Ophiocordycipitaceae</taxon>
        <taxon>Tolypocladium</taxon>
    </lineage>
</organism>
<feature type="compositionally biased region" description="Polar residues" evidence="1">
    <location>
        <begin position="393"/>
        <end position="402"/>
    </location>
</feature>
<dbReference type="OrthoDB" id="3210850at2759"/>
<proteinExistence type="predicted"/>
<dbReference type="AlphaFoldDB" id="A0A0L0NJT1"/>